<reference evidence="2" key="1">
    <citation type="submission" date="2021-02" db="EMBL/GenBank/DDBJ databases">
        <title>Genome-Resolved Metagenomics of a Microbial Community Performing Photosynthetic Biological Nutrient Removal.</title>
        <authorList>
            <person name="Mcdaniel E.A."/>
        </authorList>
    </citation>
    <scope>NUCLEOTIDE SEQUENCE</scope>
    <source>
        <strain evidence="2">UWPOB_OBS1</strain>
    </source>
</reference>
<feature type="signal peptide" evidence="1">
    <location>
        <begin position="1"/>
        <end position="23"/>
    </location>
</feature>
<dbReference type="Proteomes" id="UP000664277">
    <property type="component" value="Unassembled WGS sequence"/>
</dbReference>
<dbReference type="EMBL" id="JAFLCK010000007">
    <property type="protein sequence ID" value="MBN8660063.1"/>
    <property type="molecule type" value="Genomic_DNA"/>
</dbReference>
<evidence type="ECO:0000313" key="3">
    <source>
        <dbReference type="Proteomes" id="UP000664277"/>
    </source>
</evidence>
<gene>
    <name evidence="2" type="ORF">J0M35_06840</name>
</gene>
<feature type="chain" id="PRO_5035145553" evidence="1">
    <location>
        <begin position="24"/>
        <end position="252"/>
    </location>
</feature>
<evidence type="ECO:0000256" key="1">
    <source>
        <dbReference type="SAM" id="SignalP"/>
    </source>
</evidence>
<dbReference type="AlphaFoldDB" id="A0A8J7PH49"/>
<organism evidence="2 3">
    <name type="scientific">Candidatus Obscuribacter phosphatis</name>
    <dbReference type="NCBI Taxonomy" id="1906157"/>
    <lineage>
        <taxon>Bacteria</taxon>
        <taxon>Bacillati</taxon>
        <taxon>Candidatus Melainabacteria</taxon>
        <taxon>Candidatus Obscuribacterales</taxon>
        <taxon>Candidatus Obscuribacteraceae</taxon>
        <taxon>Candidatus Obscuribacter</taxon>
    </lineage>
</organism>
<proteinExistence type="predicted"/>
<comment type="caution">
    <text evidence="2">The sequence shown here is derived from an EMBL/GenBank/DDBJ whole genome shotgun (WGS) entry which is preliminary data.</text>
</comment>
<accession>A0A8J7PH49</accession>
<keyword evidence="1" id="KW-0732">Signal</keyword>
<protein>
    <submittedName>
        <fullName evidence="2">Uncharacterized protein</fullName>
    </submittedName>
</protein>
<name>A0A8J7PH49_9BACT</name>
<sequence length="252" mass="28448">MIKSLSIIACLFLLPFSLGQAFAYTIEGGVEHVERMPAVAPELRAGAEFNSETLKTSSGNNWVRVPAFLAGTWLVKNETAVYRKDFKTGKIYQSPLTYKARHEFSYGHQQDRQGGIWHYVGVPYTSETRSSDYTEYHKVSRKDFQVLTDSEVRFRCLMNVVRVSHYDDDRISGSFQQESITSYRPLEDGTIELTSSTKSFDQAGLPSFETCNNAVIKRSKPFKPVAEKEGKDLRALFNEFLAASGKSNLLPD</sequence>
<evidence type="ECO:0000313" key="2">
    <source>
        <dbReference type="EMBL" id="MBN8660063.1"/>
    </source>
</evidence>